<dbReference type="Gene3D" id="3.40.50.2300">
    <property type="match status" value="1"/>
</dbReference>
<dbReference type="InterPro" id="IPR001633">
    <property type="entry name" value="EAL_dom"/>
</dbReference>
<evidence type="ECO:0000259" key="3">
    <source>
        <dbReference type="PROSITE" id="PS50883"/>
    </source>
</evidence>
<dbReference type="CDD" id="cd17569">
    <property type="entry name" value="REC_HupR-like"/>
    <property type="match status" value="1"/>
</dbReference>
<keyword evidence="5" id="KW-1185">Reference proteome</keyword>
<dbReference type="GO" id="GO:0000160">
    <property type="term" value="P:phosphorelay signal transduction system"/>
    <property type="evidence" value="ECO:0007669"/>
    <property type="project" value="InterPro"/>
</dbReference>
<dbReference type="PROSITE" id="PS50883">
    <property type="entry name" value="EAL"/>
    <property type="match status" value="1"/>
</dbReference>
<dbReference type="AlphaFoldDB" id="A0A7X4LKV9"/>
<dbReference type="SMART" id="SM00448">
    <property type="entry name" value="REC"/>
    <property type="match status" value="1"/>
</dbReference>
<proteinExistence type="predicted"/>
<dbReference type="Pfam" id="PF00072">
    <property type="entry name" value="Response_reg"/>
    <property type="match status" value="1"/>
</dbReference>
<dbReference type="InterPro" id="IPR050706">
    <property type="entry name" value="Cyclic-di-GMP_PDE-like"/>
</dbReference>
<dbReference type="Proteomes" id="UP000462621">
    <property type="component" value="Unassembled WGS sequence"/>
</dbReference>
<gene>
    <name evidence="4" type="ORF">F9817_11230</name>
</gene>
<dbReference type="EMBL" id="WEKT01000017">
    <property type="protein sequence ID" value="MZI93764.1"/>
    <property type="molecule type" value="Genomic_DNA"/>
</dbReference>
<dbReference type="InterPro" id="IPR011006">
    <property type="entry name" value="CheY-like_superfamily"/>
</dbReference>
<dbReference type="GO" id="GO:0071111">
    <property type="term" value="F:cyclic-guanylate-specific phosphodiesterase activity"/>
    <property type="evidence" value="ECO:0007669"/>
    <property type="project" value="InterPro"/>
</dbReference>
<feature type="domain" description="EAL" evidence="3">
    <location>
        <begin position="295"/>
        <end position="549"/>
    </location>
</feature>
<sequence>MAVIDEGKTTMLYDKILLVDDELPILKSLIRTLRMEFPELYSTTNVDEAIEIVKKERISVVISDFRMPKMNGVDLLIKIKTITPNISTIMLSGQAELSDVTRALNVGALHKFISKPWDSVELIEEIRNAISKQAMFSHSDILTRCKTRHRLEEIVTEVNNNNNDISKLVLVADLKGTASLNTNCGVPKVNAIIESLGEQLKQRINLDIYRDEDKFFIILDCAADSTSLLTETVETILSIDLSDSEATDVGLRLYVSEIESWEDTISAQEVNERKSYLEKLGHEHLYWLSDEGEQESELKSLVRFLLDHGADNFIAFFQPQINIETNQIDGCEALVRRKKEDGTYELPTKFVPMLTKYNFIDDLTKAVIQQSLSLVEVLKSSQPNMRVAINVNASQMEKGILEHFLVVDGKALPGVEFLDIEVTETQHINDYNAVREEMMMLKSYGIKLAIDDFGTGYSGFETICELPFDILKIDGRFIKALGKSHADDAILNSITDSAKSLHMEIVAEWVEDASQLDFLRKQGCKYVQGYLFSPPLERDEFIDYVFEESGVSDND</sequence>
<dbReference type="Gene3D" id="3.20.20.450">
    <property type="entry name" value="EAL domain"/>
    <property type="match status" value="1"/>
</dbReference>
<evidence type="ECO:0000259" key="2">
    <source>
        <dbReference type="PROSITE" id="PS50110"/>
    </source>
</evidence>
<dbReference type="SMART" id="SM00052">
    <property type="entry name" value="EAL"/>
    <property type="match status" value="1"/>
</dbReference>
<dbReference type="CDD" id="cd01948">
    <property type="entry name" value="EAL"/>
    <property type="match status" value="1"/>
</dbReference>
<name>A0A7X4LKV9_9VIBR</name>
<organism evidence="4 5">
    <name type="scientific">Vibrio eleionomae</name>
    <dbReference type="NCBI Taxonomy" id="2653505"/>
    <lineage>
        <taxon>Bacteria</taxon>
        <taxon>Pseudomonadati</taxon>
        <taxon>Pseudomonadota</taxon>
        <taxon>Gammaproteobacteria</taxon>
        <taxon>Vibrionales</taxon>
        <taxon>Vibrionaceae</taxon>
        <taxon>Vibrio</taxon>
    </lineage>
</organism>
<keyword evidence="1" id="KW-0597">Phosphoprotein</keyword>
<comment type="caution">
    <text evidence="4">The sequence shown here is derived from an EMBL/GenBank/DDBJ whole genome shotgun (WGS) entry which is preliminary data.</text>
</comment>
<dbReference type="PROSITE" id="PS50110">
    <property type="entry name" value="RESPONSE_REGULATORY"/>
    <property type="match status" value="1"/>
</dbReference>
<reference evidence="4 5" key="1">
    <citation type="submission" date="2019-10" db="EMBL/GenBank/DDBJ databases">
        <title>Vibrio sp. nov. isolated from a shrimp pond.</title>
        <authorList>
            <person name="Gomez-Gil B."/>
            <person name="Enciso-Ibarra J."/>
            <person name="Enciso-Ibarra K."/>
            <person name="Bolan-Mejia C."/>
        </authorList>
    </citation>
    <scope>NUCLEOTIDE SEQUENCE [LARGE SCALE GENOMIC DNA]</scope>
    <source>
        <strain evidence="4 5">CAIM 722</strain>
    </source>
</reference>
<dbReference type="PANTHER" id="PTHR33121">
    <property type="entry name" value="CYCLIC DI-GMP PHOSPHODIESTERASE PDEF"/>
    <property type="match status" value="1"/>
</dbReference>
<evidence type="ECO:0000256" key="1">
    <source>
        <dbReference type="PROSITE-ProRule" id="PRU00169"/>
    </source>
</evidence>
<evidence type="ECO:0000313" key="5">
    <source>
        <dbReference type="Proteomes" id="UP000462621"/>
    </source>
</evidence>
<evidence type="ECO:0000313" key="4">
    <source>
        <dbReference type="EMBL" id="MZI93764.1"/>
    </source>
</evidence>
<feature type="modified residue" description="4-aspartylphosphate" evidence="1">
    <location>
        <position position="64"/>
    </location>
</feature>
<accession>A0A7X4LKV9</accession>
<dbReference type="SUPFAM" id="SSF141868">
    <property type="entry name" value="EAL domain-like"/>
    <property type="match status" value="1"/>
</dbReference>
<dbReference type="InterPro" id="IPR001789">
    <property type="entry name" value="Sig_transdc_resp-reg_receiver"/>
</dbReference>
<dbReference type="Pfam" id="PF00563">
    <property type="entry name" value="EAL"/>
    <property type="match status" value="1"/>
</dbReference>
<dbReference type="RefSeq" id="WP_161155536.1">
    <property type="nucleotide sequence ID" value="NZ_WEKT01000017.1"/>
</dbReference>
<protein>
    <submittedName>
        <fullName evidence="4">EAL domain-containing protein</fullName>
    </submittedName>
</protein>
<feature type="domain" description="Response regulatory" evidence="2">
    <location>
        <begin position="15"/>
        <end position="130"/>
    </location>
</feature>
<dbReference type="PANTHER" id="PTHR33121:SF79">
    <property type="entry name" value="CYCLIC DI-GMP PHOSPHODIESTERASE PDED-RELATED"/>
    <property type="match status" value="1"/>
</dbReference>
<dbReference type="SUPFAM" id="SSF52172">
    <property type="entry name" value="CheY-like"/>
    <property type="match status" value="1"/>
</dbReference>
<dbReference type="InterPro" id="IPR035919">
    <property type="entry name" value="EAL_sf"/>
</dbReference>